<comment type="caution">
    <text evidence="2">The sequence shown here is derived from an EMBL/GenBank/DDBJ whole genome shotgun (WGS) entry which is preliminary data.</text>
</comment>
<organism evidence="2 3">
    <name type="scientific">Bartonella melophagi K-2C</name>
    <dbReference type="NCBI Taxonomy" id="1094557"/>
    <lineage>
        <taxon>Bacteria</taxon>
        <taxon>Pseudomonadati</taxon>
        <taxon>Pseudomonadota</taxon>
        <taxon>Alphaproteobacteria</taxon>
        <taxon>Hyphomicrobiales</taxon>
        <taxon>Bartonellaceae</taxon>
        <taxon>Bartonella</taxon>
    </lineage>
</organism>
<dbReference type="RefSeq" id="WP_007477001.1">
    <property type="nucleotide sequence ID" value="NZ_JH725082.1"/>
</dbReference>
<dbReference type="OrthoDB" id="7923855at2"/>
<dbReference type="PATRIC" id="fig|1094557.3.peg.619"/>
<dbReference type="HOGENOM" id="CLU_170881_0_0_5"/>
<feature type="coiled-coil region" evidence="1">
    <location>
        <begin position="55"/>
        <end position="82"/>
    </location>
</feature>
<keyword evidence="1" id="KW-0175">Coiled coil</keyword>
<evidence type="ECO:0000256" key="1">
    <source>
        <dbReference type="SAM" id="Coils"/>
    </source>
</evidence>
<sequence>MLNNPSAIDEIADAGQIRVLFYASHRLVHAPLNKILDKLKEDIQHDLSSAFTAYKEETNQRIEALQDTIDELRLQLSNLIHLEEMN</sequence>
<dbReference type="eggNOG" id="ENOG50301M9">
    <property type="taxonomic scope" value="Bacteria"/>
</dbReference>
<name>J0ZQ68_9HYPH</name>
<gene>
    <name evidence="2" type="ORF">ME3_00585</name>
</gene>
<keyword evidence="3" id="KW-1185">Reference proteome</keyword>
<dbReference type="Proteomes" id="UP000009017">
    <property type="component" value="Unassembled WGS sequence"/>
</dbReference>
<dbReference type="EMBL" id="AIMA01000012">
    <property type="protein sequence ID" value="EJF90768.1"/>
    <property type="molecule type" value="Genomic_DNA"/>
</dbReference>
<accession>J0ZQ68</accession>
<proteinExistence type="predicted"/>
<protein>
    <submittedName>
        <fullName evidence="2">Uncharacterized protein</fullName>
    </submittedName>
</protein>
<dbReference type="AlphaFoldDB" id="J0ZQ68"/>
<evidence type="ECO:0000313" key="2">
    <source>
        <dbReference type="EMBL" id="EJF90768.1"/>
    </source>
</evidence>
<evidence type="ECO:0000313" key="3">
    <source>
        <dbReference type="Proteomes" id="UP000009017"/>
    </source>
</evidence>
<reference evidence="2 3" key="1">
    <citation type="submission" date="2012-03" db="EMBL/GenBank/DDBJ databases">
        <title>The Genome Sequence of Bartonella melophagi K-2C.</title>
        <authorList>
            <consortium name="The Broad Institute Genome Sequencing Platform"/>
            <consortium name="The Broad Institute Genome Sequencing Center for Infectious Disease"/>
            <person name="Feldgarden M."/>
            <person name="Kirby J."/>
            <person name="Kosoy M."/>
            <person name="Birtles R."/>
            <person name="Probert W.S."/>
            <person name="Chiaraviglio L."/>
            <person name="Young S.K."/>
            <person name="Zeng Q."/>
            <person name="Gargeya S."/>
            <person name="Fitzgerald M."/>
            <person name="Haas B."/>
            <person name="Abouelleil A."/>
            <person name="Alvarado L."/>
            <person name="Arachchi H.M."/>
            <person name="Berlin A."/>
            <person name="Chapman S.B."/>
            <person name="Gearin G."/>
            <person name="Goldberg J."/>
            <person name="Griggs A."/>
            <person name="Gujja S."/>
            <person name="Hansen M."/>
            <person name="Heiman D."/>
            <person name="Howarth C."/>
            <person name="Larimer J."/>
            <person name="Lui A."/>
            <person name="MacDonald P.J.P."/>
            <person name="McCowen C."/>
            <person name="Montmayeur A."/>
            <person name="Murphy C."/>
            <person name="Neiman D."/>
            <person name="Pearson M."/>
            <person name="Priest M."/>
            <person name="Roberts A."/>
            <person name="Saif S."/>
            <person name="Shea T."/>
            <person name="Sisk P."/>
            <person name="Stolte C."/>
            <person name="Sykes S."/>
            <person name="Wortman J."/>
            <person name="Nusbaum C."/>
            <person name="Birren B."/>
        </authorList>
    </citation>
    <scope>NUCLEOTIDE SEQUENCE [LARGE SCALE GENOMIC DNA]</scope>
    <source>
        <strain evidence="2 3">K-2C</strain>
    </source>
</reference>